<dbReference type="AlphaFoldDB" id="A0A557R1F2"/>
<dbReference type="PANTHER" id="PTHR24220:SF611">
    <property type="entry name" value="ATP-BINDING COMPONENT OF ABC TRANSPORTER-RELATED"/>
    <property type="match status" value="1"/>
</dbReference>
<accession>A0A557R1F2</accession>
<evidence type="ECO:0000256" key="1">
    <source>
        <dbReference type="ARBA" id="ARBA00022448"/>
    </source>
</evidence>
<dbReference type="OrthoDB" id="9802264at2"/>
<dbReference type="InterPro" id="IPR003593">
    <property type="entry name" value="AAA+_ATPase"/>
</dbReference>
<keyword evidence="2" id="KW-0472">Membrane</keyword>
<evidence type="ECO:0000259" key="5">
    <source>
        <dbReference type="PROSITE" id="PS50893"/>
    </source>
</evidence>
<dbReference type="PROSITE" id="PS50893">
    <property type="entry name" value="ABC_TRANSPORTER_2"/>
    <property type="match status" value="1"/>
</dbReference>
<dbReference type="PANTHER" id="PTHR24220">
    <property type="entry name" value="IMPORT ATP-BINDING PROTEIN"/>
    <property type="match status" value="1"/>
</dbReference>
<dbReference type="RefSeq" id="WP_144308487.1">
    <property type="nucleotide sequence ID" value="NZ_VMNK01000003.1"/>
</dbReference>
<dbReference type="Pfam" id="PF00005">
    <property type="entry name" value="ABC_tran"/>
    <property type="match status" value="1"/>
</dbReference>
<name>A0A557R1F2_9RHOO</name>
<dbReference type="InterPro" id="IPR017911">
    <property type="entry name" value="MacB-like_ATP-bd"/>
</dbReference>
<keyword evidence="4 6" id="KW-0067">ATP-binding</keyword>
<evidence type="ECO:0000256" key="3">
    <source>
        <dbReference type="ARBA" id="ARBA00022741"/>
    </source>
</evidence>
<keyword evidence="3" id="KW-0547">Nucleotide-binding</keyword>
<evidence type="ECO:0000256" key="4">
    <source>
        <dbReference type="ARBA" id="ARBA00022840"/>
    </source>
</evidence>
<dbReference type="CDD" id="cd03255">
    <property type="entry name" value="ABC_MJ0796_LolCDE_FtsE"/>
    <property type="match status" value="1"/>
</dbReference>
<comment type="caution">
    <text evidence="6">The sequence shown here is derived from an EMBL/GenBank/DDBJ whole genome shotgun (WGS) entry which is preliminary data.</text>
</comment>
<dbReference type="GO" id="GO:0022857">
    <property type="term" value="F:transmembrane transporter activity"/>
    <property type="evidence" value="ECO:0007669"/>
    <property type="project" value="TreeGrafter"/>
</dbReference>
<dbReference type="EMBL" id="VMNK01000003">
    <property type="protein sequence ID" value="TVO58974.1"/>
    <property type="molecule type" value="Genomic_DNA"/>
</dbReference>
<reference evidence="6 7" key="1">
    <citation type="submission" date="2019-07" db="EMBL/GenBank/DDBJ databases">
        <title>The pathways for chlorine oxyanion respiration interact through the shared metabolite chlorate.</title>
        <authorList>
            <person name="Barnum T.P."/>
            <person name="Cheng Y."/>
            <person name="Hill K.A."/>
            <person name="Lucas L.N."/>
            <person name="Carlson H.K."/>
            <person name="Coates J.D."/>
        </authorList>
    </citation>
    <scope>NUCLEOTIDE SEQUENCE [LARGE SCALE GENOMIC DNA]</scope>
    <source>
        <strain evidence="6 7">SFB-3</strain>
    </source>
</reference>
<dbReference type="Gene3D" id="3.40.50.300">
    <property type="entry name" value="P-loop containing nucleotide triphosphate hydrolases"/>
    <property type="match status" value="1"/>
</dbReference>
<dbReference type="GO" id="GO:0016887">
    <property type="term" value="F:ATP hydrolysis activity"/>
    <property type="evidence" value="ECO:0007669"/>
    <property type="project" value="InterPro"/>
</dbReference>
<dbReference type="InterPro" id="IPR003439">
    <property type="entry name" value="ABC_transporter-like_ATP-bd"/>
</dbReference>
<organism evidence="6 7">
    <name type="scientific">Denitromonas halophila</name>
    <dbReference type="NCBI Taxonomy" id="1629404"/>
    <lineage>
        <taxon>Bacteria</taxon>
        <taxon>Pseudomonadati</taxon>
        <taxon>Pseudomonadota</taxon>
        <taxon>Betaproteobacteria</taxon>
        <taxon>Rhodocyclales</taxon>
        <taxon>Zoogloeaceae</taxon>
        <taxon>Denitromonas</taxon>
    </lineage>
</organism>
<dbReference type="SUPFAM" id="SSF52540">
    <property type="entry name" value="P-loop containing nucleoside triphosphate hydrolases"/>
    <property type="match status" value="1"/>
</dbReference>
<keyword evidence="2" id="KW-1003">Cell membrane</keyword>
<dbReference type="GO" id="GO:0005886">
    <property type="term" value="C:plasma membrane"/>
    <property type="evidence" value="ECO:0007669"/>
    <property type="project" value="TreeGrafter"/>
</dbReference>
<feature type="domain" description="ABC transporter" evidence="5">
    <location>
        <begin position="13"/>
        <end position="237"/>
    </location>
</feature>
<gene>
    <name evidence="6" type="ORF">FHP91_04790</name>
</gene>
<dbReference type="Proteomes" id="UP000319502">
    <property type="component" value="Unassembled WGS sequence"/>
</dbReference>
<keyword evidence="7" id="KW-1185">Reference proteome</keyword>
<evidence type="ECO:0000313" key="6">
    <source>
        <dbReference type="EMBL" id="TVO58974.1"/>
    </source>
</evidence>
<dbReference type="GO" id="GO:0005524">
    <property type="term" value="F:ATP binding"/>
    <property type="evidence" value="ECO:0007669"/>
    <property type="project" value="UniProtKB-KW"/>
</dbReference>
<dbReference type="InterPro" id="IPR015854">
    <property type="entry name" value="ABC_transpr_LolD-like"/>
</dbReference>
<dbReference type="InterPro" id="IPR027417">
    <property type="entry name" value="P-loop_NTPase"/>
</dbReference>
<evidence type="ECO:0000256" key="2">
    <source>
        <dbReference type="ARBA" id="ARBA00022475"/>
    </source>
</evidence>
<dbReference type="SMART" id="SM00382">
    <property type="entry name" value="AAA"/>
    <property type="match status" value="1"/>
</dbReference>
<evidence type="ECO:0000313" key="7">
    <source>
        <dbReference type="Proteomes" id="UP000319502"/>
    </source>
</evidence>
<proteinExistence type="predicted"/>
<protein>
    <submittedName>
        <fullName evidence="6">ABC transporter ATP-binding protein</fullName>
    </submittedName>
</protein>
<sequence length="238" mass="24645">MVAAGRTVSDAAVALRGLRFGWPGAAQACVDIADFTLAAGERLFLHGPSGSGKTTLLSLIGGVLRADAGSLRVLGTDLVALSGPRRDRFRADHIGFIFQQFNLIPYLSAADNIALPCRFSPLRAQRAGDIGAAVARLAGHLDLPVDLLARPAAELSVGQQQRVAAARALIGAPALVVADEPTSALDAARQDAFLDLLLGECAAAGASLLFVSHDLRLAGRFDRCVALSNINATTEATA</sequence>
<keyword evidence="1" id="KW-0813">Transport</keyword>